<proteinExistence type="predicted"/>
<comment type="caution">
    <text evidence="1">The sequence shown here is derived from an EMBL/GenBank/DDBJ whole genome shotgun (WGS) entry which is preliminary data.</text>
</comment>
<dbReference type="Proteomes" id="UP001204772">
    <property type="component" value="Unassembled WGS sequence"/>
</dbReference>
<protein>
    <recommendedName>
        <fullName evidence="3">CHAP domain-containing protein</fullName>
    </recommendedName>
</protein>
<evidence type="ECO:0000313" key="1">
    <source>
        <dbReference type="EMBL" id="MCP1384438.1"/>
    </source>
</evidence>
<dbReference type="RefSeq" id="WP_253529976.1">
    <property type="nucleotide sequence ID" value="NZ_JAMZEL010000008.1"/>
</dbReference>
<name>A0ABT1FUV4_9BACT</name>
<gene>
    <name evidence="1" type="ORF">NCI00_18515</name>
</gene>
<keyword evidence="2" id="KW-1185">Reference proteome</keyword>
<evidence type="ECO:0008006" key="3">
    <source>
        <dbReference type="Google" id="ProtNLM"/>
    </source>
</evidence>
<dbReference type="EMBL" id="JAMZEL010000008">
    <property type="protein sequence ID" value="MCP1384438.1"/>
    <property type="molecule type" value="Genomic_DNA"/>
</dbReference>
<accession>A0ABT1FUV4</accession>
<organism evidence="1 2">
    <name type="scientific">Runella salmonicolor</name>
    <dbReference type="NCBI Taxonomy" id="2950278"/>
    <lineage>
        <taxon>Bacteria</taxon>
        <taxon>Pseudomonadati</taxon>
        <taxon>Bacteroidota</taxon>
        <taxon>Cytophagia</taxon>
        <taxon>Cytophagales</taxon>
        <taxon>Spirosomataceae</taxon>
        <taxon>Runella</taxon>
    </lineage>
</organism>
<sequence length="205" mass="23287">MATKRYFIGLILLLTFCLRPDCRGQVGLTPNDSLREVIYKIALAEVGLREPHGRNDHPRILDYHRSVSSYLAKLKPIPPYCASFVYYCYSKAGLKPTAISAPARARDWFKVDSRIVLTQQTLRGNRRMVKMPKRGDVVGYIFSGGNISHIEILDKIDIEEGYIYAIGANTSGSNAYNTVNREGDGVYYVRRRIKMFYRIANIVGK</sequence>
<reference evidence="1 2" key="1">
    <citation type="submission" date="2022-06" db="EMBL/GenBank/DDBJ databases">
        <title>Runella sp. S5 genome sequencing.</title>
        <authorList>
            <person name="Park S."/>
        </authorList>
    </citation>
    <scope>NUCLEOTIDE SEQUENCE [LARGE SCALE GENOMIC DNA]</scope>
    <source>
        <strain evidence="1 2">S5</strain>
    </source>
</reference>
<evidence type="ECO:0000313" key="2">
    <source>
        <dbReference type="Proteomes" id="UP001204772"/>
    </source>
</evidence>